<keyword evidence="1" id="KW-0175">Coiled coil</keyword>
<dbReference type="AlphaFoldDB" id="A0A8J4PLW4"/>
<dbReference type="EMBL" id="AJWJ01000498">
    <property type="protein sequence ID" value="KAF2070392.1"/>
    <property type="molecule type" value="Genomic_DNA"/>
</dbReference>
<evidence type="ECO:0000313" key="4">
    <source>
        <dbReference type="Proteomes" id="UP000695562"/>
    </source>
</evidence>
<sequence length="128" mass="14886">MTVNIQDPDIETRVKDRLTTSLGRCIICNEPIVMMLHYYKCTKMVNNIVTEYLEEYKDDFLIKQITEEDKLKQKVELMEKENQELKEKLKKMEALLKASNNPNSSLRITTPSKSTTRPFVTSGKTVLL</sequence>
<evidence type="ECO:0000313" key="3">
    <source>
        <dbReference type="EMBL" id="KAF2070392.1"/>
    </source>
</evidence>
<evidence type="ECO:0000256" key="2">
    <source>
        <dbReference type="SAM" id="MobiDB-lite"/>
    </source>
</evidence>
<feature type="coiled-coil region" evidence="1">
    <location>
        <begin position="61"/>
        <end position="98"/>
    </location>
</feature>
<reference evidence="3" key="1">
    <citation type="submission" date="2020-01" db="EMBL/GenBank/DDBJ databases">
        <title>Development of genomics and gene disruption for Polysphondylium violaceum indicates a role for the polyketide synthase stlB in stalk morphogenesis.</title>
        <authorList>
            <person name="Narita B."/>
            <person name="Kawabe Y."/>
            <person name="Kin K."/>
            <person name="Saito T."/>
            <person name="Gibbs R."/>
            <person name="Kuspa A."/>
            <person name="Muzny D."/>
            <person name="Queller D."/>
            <person name="Richards S."/>
            <person name="Strassman J."/>
            <person name="Sucgang R."/>
            <person name="Worley K."/>
            <person name="Schaap P."/>
        </authorList>
    </citation>
    <scope>NUCLEOTIDE SEQUENCE</scope>
    <source>
        <strain evidence="3">QSvi11</strain>
    </source>
</reference>
<comment type="caution">
    <text evidence="3">The sequence shown here is derived from an EMBL/GenBank/DDBJ whole genome shotgun (WGS) entry which is preliminary data.</text>
</comment>
<evidence type="ECO:0000256" key="1">
    <source>
        <dbReference type="SAM" id="Coils"/>
    </source>
</evidence>
<proteinExistence type="predicted"/>
<name>A0A8J4PLW4_9MYCE</name>
<organism evidence="3 4">
    <name type="scientific">Polysphondylium violaceum</name>
    <dbReference type="NCBI Taxonomy" id="133409"/>
    <lineage>
        <taxon>Eukaryota</taxon>
        <taxon>Amoebozoa</taxon>
        <taxon>Evosea</taxon>
        <taxon>Eumycetozoa</taxon>
        <taxon>Dictyostelia</taxon>
        <taxon>Dictyosteliales</taxon>
        <taxon>Dictyosteliaceae</taxon>
        <taxon>Polysphondylium</taxon>
    </lineage>
</organism>
<protein>
    <submittedName>
        <fullName evidence="3">Uncharacterized protein</fullName>
    </submittedName>
</protein>
<accession>A0A8J4PLW4</accession>
<dbReference type="Proteomes" id="UP000695562">
    <property type="component" value="Unassembled WGS sequence"/>
</dbReference>
<keyword evidence="4" id="KW-1185">Reference proteome</keyword>
<feature type="region of interest" description="Disordered" evidence="2">
    <location>
        <begin position="100"/>
        <end position="124"/>
    </location>
</feature>
<gene>
    <name evidence="3" type="ORF">CYY_008291</name>
</gene>